<name>A0A819Q770_9BILA</name>
<dbReference type="EMBL" id="CAJOBF010002328">
    <property type="protein sequence ID" value="CAF4026757.1"/>
    <property type="molecule type" value="Genomic_DNA"/>
</dbReference>
<evidence type="ECO:0000313" key="3">
    <source>
        <dbReference type="EMBL" id="CAF4026757.1"/>
    </source>
</evidence>
<dbReference type="Proteomes" id="UP000663887">
    <property type="component" value="Unassembled WGS sequence"/>
</dbReference>
<evidence type="ECO:0000256" key="1">
    <source>
        <dbReference type="SAM" id="MobiDB-lite"/>
    </source>
</evidence>
<feature type="region of interest" description="Disordered" evidence="1">
    <location>
        <begin position="879"/>
        <end position="928"/>
    </location>
</feature>
<sequence>MSEAHYFCPLCHSPNLFQNYSTLFTHIRNQHREESPFSIRCELTALCGCVYSSFNSYRRHIYRCHRTLIDSFENSNAVSSNIDMLDNLEDSFFRDNQPDTVTDSESLIYPDEELDETDRIFLNFDPISFSFTDQQRHFERLAQLYTRFLLELREYHLLPQKIVQSISSNFCKLFDIVLELIKTKILSSVVSVVDLETTFTAVNRIINSVSKNEYTFLKQCEKYFKYQPPSEIILNTNTKRAYYIPLKQSLSPLLHSGELLEAMLNNINSLATRSAGDNDIILSNRQSQSVIYNIVRQTNPNSLLLKLYTDGIAITNPIGPKKDSHKLTCFYYLLDDLPDIVRSQVDSVGLHCICYTKHLNDENSRKTLMNVLVEDLNLLQTEGISVPCLSSRVYFVFSSICADNLAANEVGGFQRNFSTGNFCRHCLITYEQRHISLSDISFVPRTRWQHDMIIDRITTNNIRATIQGVNNYSWFKDLIGFHPTESLPPDIMHDTAEGVCPLIISALLKECIQKRILTYAEIERRTSSFVYGYYDSSNKPPPIKKQQLTYSNIAGSASQKLCFFRLFPIVFHDVIDQLTLLPLYTIFREIISYIYANPIRKSWLAYLDELCKQFHFMMIEFLPDNVTPKVHFITDYPRSIEKYGLPILNSCIRFEAKHLYFKQIANCAFNFKNPLLTLLKRHQLRRCLLSDSNPSSYSPSMIIRSSKSVDLFELAIPVQRLLNQYINQADSVFECNSIVYHHKNIRAKSVIVHDLAHAEEIPIFCQVHHLLNAKDKWFIIAEELNTISFNDKLWSYEVEFSGKLIKIDIEKCFDILPHCLDTYLVEQTRYNLYFCVLDEDIDGETLVLLQNNDIMNIFPRIKDRVKFIDLRSKMISNLNEQDENNDESTGVLNENTIRGSSVSNEAQQSNNDIDPMTDPDPSSNIVCSDDDNDDALTKATLPIDYEVPQLTVRMQHYIDDNNISKFNPHTTLRGELLSILFDDVTTSHQLFYPTNNEYMTMAKCIVKKLCIAPSLVHQPIRDWHESIKQKFKRERKPLQMVNNFVQAKQNKYGKTKGRPKQKSAILQAERKIKDTPMINLTDKQNENLLSIVNNMNMELLKDKPDNDTLNDLWTQSFNIRRLCIRELSIDEILERFPAYRRPELILAEVKDTVGVDINKNTNDLLPHFFDCIPDNSCFLSDVLPFRVIRVLCKIFGDPVGNIFTHEDILVPYPCIKISDDKFELYVDFHLVTETSSSSTALALLISMYHVFEIKFAHHNRCCRLLYSVLFEDSRHLNKSLKCLLNDWKYTVINQPLIKRQALITNLVQSLTQSSIINRNISTPSNTSNRIAGESLEEIDDNKRSSSHLKIISSNTFNQASANELSENNENTASSSDDEDDPYRLSIATPPTSTAEDERSRAILATPSTPPLTMKKLSNNTKSARSTTISFSKKLASVHQQENAVDKIQQRKNTLPLVTRKRKLEANSSSMIVTSKQSQRLAAKRIRLN</sequence>
<evidence type="ECO:0000313" key="2">
    <source>
        <dbReference type="EMBL" id="CAF2145605.1"/>
    </source>
</evidence>
<evidence type="ECO:0008006" key="5">
    <source>
        <dbReference type="Google" id="ProtNLM"/>
    </source>
</evidence>
<reference evidence="3" key="1">
    <citation type="submission" date="2021-02" db="EMBL/GenBank/DDBJ databases">
        <authorList>
            <person name="Nowell W R."/>
        </authorList>
    </citation>
    <scope>NUCLEOTIDE SEQUENCE</scope>
</reference>
<gene>
    <name evidence="3" type="ORF">UXM345_LOCUS17723</name>
    <name evidence="2" type="ORF">XDN619_LOCUS27592</name>
</gene>
<proteinExistence type="predicted"/>
<organism evidence="3 4">
    <name type="scientific">Rotaria magnacalcarata</name>
    <dbReference type="NCBI Taxonomy" id="392030"/>
    <lineage>
        <taxon>Eukaryota</taxon>
        <taxon>Metazoa</taxon>
        <taxon>Spiralia</taxon>
        <taxon>Gnathifera</taxon>
        <taxon>Rotifera</taxon>
        <taxon>Eurotatoria</taxon>
        <taxon>Bdelloidea</taxon>
        <taxon>Philodinida</taxon>
        <taxon>Philodinidae</taxon>
        <taxon>Rotaria</taxon>
    </lineage>
</organism>
<dbReference type="EMBL" id="CAJNRG010013080">
    <property type="protein sequence ID" value="CAF2145605.1"/>
    <property type="molecule type" value="Genomic_DNA"/>
</dbReference>
<feature type="compositionally biased region" description="Polar residues" evidence="1">
    <location>
        <begin position="887"/>
        <end position="912"/>
    </location>
</feature>
<accession>A0A819Q770</accession>
<dbReference type="Proteomes" id="UP000663842">
    <property type="component" value="Unassembled WGS sequence"/>
</dbReference>
<evidence type="ECO:0000313" key="4">
    <source>
        <dbReference type="Proteomes" id="UP000663842"/>
    </source>
</evidence>
<comment type="caution">
    <text evidence="3">The sequence shown here is derived from an EMBL/GenBank/DDBJ whole genome shotgun (WGS) entry which is preliminary data.</text>
</comment>
<feature type="compositionally biased region" description="Low complexity" evidence="1">
    <location>
        <begin position="1362"/>
        <end position="1374"/>
    </location>
</feature>
<protein>
    <recommendedName>
        <fullName evidence="5">C2H2-type domain-containing protein</fullName>
    </recommendedName>
</protein>
<feature type="region of interest" description="Disordered" evidence="1">
    <location>
        <begin position="1362"/>
        <end position="1402"/>
    </location>
</feature>